<dbReference type="Proteomes" id="UP000241201">
    <property type="component" value="Unassembled WGS sequence"/>
</dbReference>
<dbReference type="PANTHER" id="PTHR34822:SF1">
    <property type="entry name" value="GRPB FAMILY PROTEIN"/>
    <property type="match status" value="1"/>
</dbReference>
<sequence length="169" mass="19916">MKTEHIEVVDYDSKWVNDFNQIKGEIEDVLKDLVLAVEHVGSTSVPLLAAKPIIDLDVVIDQNDLKEVIFLLENHGYIYEGDLDLKDREAFRYEGKEHLRTHHLYVCPQDSKELKRHLAFRNYLRKHPNIVKEYGKIKKEAAKLYPNDIEKYCMYKSQIIEKIYKEIGL</sequence>
<dbReference type="Gene3D" id="3.30.460.10">
    <property type="entry name" value="Beta Polymerase, domain 2"/>
    <property type="match status" value="1"/>
</dbReference>
<proteinExistence type="predicted"/>
<reference evidence="2" key="1">
    <citation type="submission" date="2018-03" db="EMBL/GenBank/DDBJ databases">
        <title>Lachnoclostridium SNUG30370 gen.nov., sp.nov., isolated from human faeces.</title>
        <authorList>
            <person name="Seo B."/>
            <person name="Jeon K."/>
            <person name="Ko G."/>
        </authorList>
    </citation>
    <scope>NUCLEOTIDE SEQUENCE [LARGE SCALE GENOMIC DNA]</scope>
    <source>
        <strain evidence="2">SNUG30370</strain>
    </source>
</reference>
<dbReference type="EMBL" id="PYLP01000001">
    <property type="protein sequence ID" value="PST41993.1"/>
    <property type="molecule type" value="Genomic_DNA"/>
</dbReference>
<dbReference type="GeneID" id="77469505"/>
<dbReference type="AlphaFoldDB" id="A0A2T3G394"/>
<evidence type="ECO:0000313" key="1">
    <source>
        <dbReference type="EMBL" id="PST41993.1"/>
    </source>
</evidence>
<organism evidence="1 2">
    <name type="scientific">Faecalibacillus faecis</name>
    <dbReference type="NCBI Taxonomy" id="1982628"/>
    <lineage>
        <taxon>Bacteria</taxon>
        <taxon>Bacillati</taxon>
        <taxon>Bacillota</taxon>
        <taxon>Erysipelotrichia</taxon>
        <taxon>Erysipelotrichales</taxon>
        <taxon>Coprobacillaceae</taxon>
        <taxon>Faecalibacillus</taxon>
    </lineage>
</organism>
<dbReference type="InterPro" id="IPR007344">
    <property type="entry name" value="GrpB/CoaE"/>
</dbReference>
<protein>
    <recommendedName>
        <fullName evidence="3">GrpB family protein</fullName>
    </recommendedName>
</protein>
<dbReference type="InterPro" id="IPR043519">
    <property type="entry name" value="NT_sf"/>
</dbReference>
<dbReference type="Pfam" id="PF04229">
    <property type="entry name" value="GrpB"/>
    <property type="match status" value="1"/>
</dbReference>
<name>A0A2T3G394_9FIRM</name>
<dbReference type="RefSeq" id="WP_106986797.1">
    <property type="nucleotide sequence ID" value="NZ_PYLP01000001.1"/>
</dbReference>
<evidence type="ECO:0000313" key="2">
    <source>
        <dbReference type="Proteomes" id="UP000241201"/>
    </source>
</evidence>
<keyword evidence="2" id="KW-1185">Reference proteome</keyword>
<dbReference type="PANTHER" id="PTHR34822">
    <property type="entry name" value="GRPB DOMAIN PROTEIN (AFU_ORTHOLOGUE AFUA_1G01530)"/>
    <property type="match status" value="1"/>
</dbReference>
<evidence type="ECO:0008006" key="3">
    <source>
        <dbReference type="Google" id="ProtNLM"/>
    </source>
</evidence>
<gene>
    <name evidence="1" type="ORF">C7U55_00110</name>
</gene>
<comment type="caution">
    <text evidence="1">The sequence shown here is derived from an EMBL/GenBank/DDBJ whole genome shotgun (WGS) entry which is preliminary data.</text>
</comment>
<accession>A0A2T3G394</accession>
<dbReference type="SUPFAM" id="SSF81301">
    <property type="entry name" value="Nucleotidyltransferase"/>
    <property type="match status" value="1"/>
</dbReference>